<dbReference type="SUPFAM" id="SSF48264">
    <property type="entry name" value="Cytochrome P450"/>
    <property type="match status" value="1"/>
</dbReference>
<keyword evidence="4" id="KW-0560">Oxidoreductase</keyword>
<keyword evidence="8" id="KW-1185">Reference proteome</keyword>
<comment type="cofactor">
    <cofactor evidence="1">
        <name>heme</name>
        <dbReference type="ChEBI" id="CHEBI:30413"/>
    </cofactor>
</comment>
<dbReference type="PANTHER" id="PTHR46206">
    <property type="entry name" value="CYTOCHROME P450"/>
    <property type="match status" value="1"/>
</dbReference>
<dbReference type="GO" id="GO:0005506">
    <property type="term" value="F:iron ion binding"/>
    <property type="evidence" value="ECO:0007669"/>
    <property type="project" value="InterPro"/>
</dbReference>
<evidence type="ECO:0000256" key="4">
    <source>
        <dbReference type="ARBA" id="ARBA00023002"/>
    </source>
</evidence>
<protein>
    <submittedName>
        <fullName evidence="7">Ent-kaurene oxidase</fullName>
    </submittedName>
</protein>
<name>A0A1C7MEM3_GRIFR</name>
<keyword evidence="5" id="KW-0408">Iron</keyword>
<proteinExistence type="inferred from homology"/>
<keyword evidence="3" id="KW-0479">Metal-binding</keyword>
<dbReference type="STRING" id="5627.A0A1C7MEM3"/>
<feature type="signal peptide" evidence="6">
    <location>
        <begin position="1"/>
        <end position="22"/>
    </location>
</feature>
<dbReference type="Proteomes" id="UP000092993">
    <property type="component" value="Unassembled WGS sequence"/>
</dbReference>
<dbReference type="InterPro" id="IPR036396">
    <property type="entry name" value="Cyt_P450_sf"/>
</dbReference>
<evidence type="ECO:0000256" key="2">
    <source>
        <dbReference type="ARBA" id="ARBA00010617"/>
    </source>
</evidence>
<comment type="similarity">
    <text evidence="2">Belongs to the cytochrome P450 family.</text>
</comment>
<sequence length="438" mass="48953">MSLMSDSYLLIYALAILPLSLSSPHYSSLQTASRIPTIGPSAPLLSYYGVYKFLIHGPDMIREGYNKLLRARETQHKGSAFKIADLNGWHSCEKRGDDQLSSEEALNELVQTQYTLGPSIRDNPYHIPVVRSQLTRNLAEIFPEVHDEIIASFTDAIPLTGDGMSISLFMNMYVSKYHSLCSEWTAVPALDTIMQVICRTTNRIFVGLPSVCTHAFSLIEVLVITGDFSGRNPDYSALNVQFTIDVAKGAMIIKLFPNILRPYVTTFGGCAFLFGSLYHVLFPTVLRHLLTQADAIAARLFTNVNASMSRGVRHLEGMILERYRAMEEFGDEWPDKPVCTHSPPSSLRADWLMDVAQGEERTVRALVLRILAANFAAIHSSSMTFTQALYYLAANPEFVGPLREEVDAIISTDGWSKAAMDKMRKIDSFLKESQRFAE</sequence>
<evidence type="ECO:0000313" key="8">
    <source>
        <dbReference type="Proteomes" id="UP000092993"/>
    </source>
</evidence>
<dbReference type="GO" id="GO:0016705">
    <property type="term" value="F:oxidoreductase activity, acting on paired donors, with incorporation or reduction of molecular oxygen"/>
    <property type="evidence" value="ECO:0007669"/>
    <property type="project" value="InterPro"/>
</dbReference>
<evidence type="ECO:0000256" key="6">
    <source>
        <dbReference type="SAM" id="SignalP"/>
    </source>
</evidence>
<dbReference type="OrthoDB" id="1844152at2759"/>
<reference evidence="7 8" key="1">
    <citation type="submission" date="2016-03" db="EMBL/GenBank/DDBJ databases">
        <title>Whole genome sequencing of Grifola frondosa 9006-11.</title>
        <authorList>
            <person name="Min B."/>
            <person name="Park H."/>
            <person name="Kim J.-G."/>
            <person name="Cho H."/>
            <person name="Oh Y.-L."/>
            <person name="Kong W.-S."/>
            <person name="Choi I.-G."/>
        </authorList>
    </citation>
    <scope>NUCLEOTIDE SEQUENCE [LARGE SCALE GENOMIC DNA]</scope>
    <source>
        <strain evidence="7 8">9006-11</strain>
    </source>
</reference>
<dbReference type="InterPro" id="IPR001128">
    <property type="entry name" value="Cyt_P450"/>
</dbReference>
<dbReference type="Pfam" id="PF00067">
    <property type="entry name" value="p450"/>
    <property type="match status" value="1"/>
</dbReference>
<evidence type="ECO:0000256" key="3">
    <source>
        <dbReference type="ARBA" id="ARBA00022723"/>
    </source>
</evidence>
<gene>
    <name evidence="7" type="primary">CYP503A1_7</name>
    <name evidence="7" type="ORF">A0H81_06608</name>
</gene>
<dbReference type="AlphaFoldDB" id="A0A1C7MEM3"/>
<dbReference type="GO" id="GO:0004497">
    <property type="term" value="F:monooxygenase activity"/>
    <property type="evidence" value="ECO:0007669"/>
    <property type="project" value="InterPro"/>
</dbReference>
<comment type="caution">
    <text evidence="7">The sequence shown here is derived from an EMBL/GenBank/DDBJ whole genome shotgun (WGS) entry which is preliminary data.</text>
</comment>
<organism evidence="7 8">
    <name type="scientific">Grifola frondosa</name>
    <name type="common">Maitake</name>
    <name type="synonym">Polyporus frondosus</name>
    <dbReference type="NCBI Taxonomy" id="5627"/>
    <lineage>
        <taxon>Eukaryota</taxon>
        <taxon>Fungi</taxon>
        <taxon>Dikarya</taxon>
        <taxon>Basidiomycota</taxon>
        <taxon>Agaricomycotina</taxon>
        <taxon>Agaricomycetes</taxon>
        <taxon>Polyporales</taxon>
        <taxon>Grifolaceae</taxon>
        <taxon>Grifola</taxon>
    </lineage>
</organism>
<evidence type="ECO:0000313" key="7">
    <source>
        <dbReference type="EMBL" id="OBZ73434.1"/>
    </source>
</evidence>
<dbReference type="GO" id="GO:0020037">
    <property type="term" value="F:heme binding"/>
    <property type="evidence" value="ECO:0007669"/>
    <property type="project" value="InterPro"/>
</dbReference>
<evidence type="ECO:0000256" key="1">
    <source>
        <dbReference type="ARBA" id="ARBA00001971"/>
    </source>
</evidence>
<dbReference type="Gene3D" id="1.10.630.10">
    <property type="entry name" value="Cytochrome P450"/>
    <property type="match status" value="1"/>
</dbReference>
<feature type="chain" id="PRO_5008889094" evidence="6">
    <location>
        <begin position="23"/>
        <end position="438"/>
    </location>
</feature>
<dbReference type="EMBL" id="LUGG01000007">
    <property type="protein sequence ID" value="OBZ73434.1"/>
    <property type="molecule type" value="Genomic_DNA"/>
</dbReference>
<dbReference type="CDD" id="cd11041">
    <property type="entry name" value="CYP503A1-like"/>
    <property type="match status" value="1"/>
</dbReference>
<keyword evidence="6" id="KW-0732">Signal</keyword>
<accession>A0A1C7MEM3</accession>
<evidence type="ECO:0000256" key="5">
    <source>
        <dbReference type="ARBA" id="ARBA00023004"/>
    </source>
</evidence>